<feature type="compositionally biased region" description="Polar residues" evidence="9">
    <location>
        <begin position="256"/>
        <end position="265"/>
    </location>
</feature>
<dbReference type="PROSITE" id="PS50090">
    <property type="entry name" value="MYB_LIKE"/>
    <property type="match status" value="2"/>
</dbReference>
<evidence type="ECO:0000256" key="5">
    <source>
        <dbReference type="ARBA" id="ARBA00022898"/>
    </source>
</evidence>
<evidence type="ECO:0000256" key="2">
    <source>
        <dbReference type="ARBA" id="ARBA00004123"/>
    </source>
</evidence>
<dbReference type="FunFam" id="3.20.10.10:FF:000002">
    <property type="entry name" value="D-alanine aminotransferase"/>
    <property type="match status" value="1"/>
</dbReference>
<keyword evidence="4" id="KW-0677">Repeat</keyword>
<dbReference type="CDD" id="cd00449">
    <property type="entry name" value="PLPDE_IV"/>
    <property type="match status" value="1"/>
</dbReference>
<keyword evidence="5" id="KW-0663">Pyridoxal phosphate</keyword>
<dbReference type="InterPro" id="IPR043131">
    <property type="entry name" value="BCAT-like_N"/>
</dbReference>
<feature type="domain" description="HTH myb-type" evidence="11">
    <location>
        <begin position="94"/>
        <end position="139"/>
    </location>
</feature>
<dbReference type="InterPro" id="IPR001544">
    <property type="entry name" value="Aminotrans_IV"/>
</dbReference>
<evidence type="ECO:0000256" key="6">
    <source>
        <dbReference type="ARBA" id="ARBA00023015"/>
    </source>
</evidence>
<comment type="cofactor">
    <cofactor evidence="1">
        <name>pyridoxal 5'-phosphate</name>
        <dbReference type="ChEBI" id="CHEBI:597326"/>
    </cofactor>
</comment>
<dbReference type="EMBL" id="OY731405">
    <property type="protein sequence ID" value="CAJ1972330.1"/>
    <property type="molecule type" value="Genomic_DNA"/>
</dbReference>
<dbReference type="FunFam" id="3.30.470.10:FF:000008">
    <property type="entry name" value="D-amino-acid transaminase, chloroplastic"/>
    <property type="match status" value="1"/>
</dbReference>
<dbReference type="GO" id="GO:0003677">
    <property type="term" value="F:DNA binding"/>
    <property type="evidence" value="ECO:0007669"/>
    <property type="project" value="UniProtKB-KW"/>
</dbReference>
<dbReference type="Gramene" id="rna-AYBTSS11_LOCUS24379">
    <property type="protein sequence ID" value="CAJ1972330.1"/>
    <property type="gene ID" value="gene-AYBTSS11_LOCUS24379"/>
</dbReference>
<dbReference type="SUPFAM" id="SSF56752">
    <property type="entry name" value="D-aminoacid aminotransferase-like PLP-dependent enzymes"/>
    <property type="match status" value="1"/>
</dbReference>
<dbReference type="GO" id="GO:0008652">
    <property type="term" value="P:amino acid biosynthetic process"/>
    <property type="evidence" value="ECO:0007669"/>
    <property type="project" value="UniProtKB-ARBA"/>
</dbReference>
<feature type="region of interest" description="Disordered" evidence="9">
    <location>
        <begin position="252"/>
        <end position="289"/>
    </location>
</feature>
<organism evidence="12 13">
    <name type="scientific">Sphenostylis stenocarpa</name>
    <dbReference type="NCBI Taxonomy" id="92480"/>
    <lineage>
        <taxon>Eukaryota</taxon>
        <taxon>Viridiplantae</taxon>
        <taxon>Streptophyta</taxon>
        <taxon>Embryophyta</taxon>
        <taxon>Tracheophyta</taxon>
        <taxon>Spermatophyta</taxon>
        <taxon>Magnoliopsida</taxon>
        <taxon>eudicotyledons</taxon>
        <taxon>Gunneridae</taxon>
        <taxon>Pentapetalae</taxon>
        <taxon>rosids</taxon>
        <taxon>fabids</taxon>
        <taxon>Fabales</taxon>
        <taxon>Fabaceae</taxon>
        <taxon>Papilionoideae</taxon>
        <taxon>50 kb inversion clade</taxon>
        <taxon>NPAAA clade</taxon>
        <taxon>indigoferoid/millettioid clade</taxon>
        <taxon>Phaseoleae</taxon>
        <taxon>Sphenostylis</taxon>
    </lineage>
</organism>
<keyword evidence="6" id="KW-0804">Transcription</keyword>
<dbReference type="CDD" id="cd00167">
    <property type="entry name" value="SANT"/>
    <property type="match status" value="2"/>
</dbReference>
<protein>
    <submittedName>
        <fullName evidence="12">Uncharacterized protein</fullName>
    </submittedName>
</protein>
<dbReference type="FunFam" id="1.10.10.60:FF:000324">
    <property type="entry name" value="Transcription factor MYB3R-2"/>
    <property type="match status" value="1"/>
</dbReference>
<feature type="domain" description="Myb-like" evidence="10">
    <location>
        <begin position="94"/>
        <end position="145"/>
    </location>
</feature>
<dbReference type="InterPro" id="IPR009057">
    <property type="entry name" value="Homeodomain-like_sf"/>
</dbReference>
<sequence length="1381" mass="152064">MRSASIFSTSLSSWNWLRSGRVCSCGSLERIIMIWRANIEKSCNRVRIWTVNGAYLLHLMGKLTAFRKLKHYRAECFKDRTDVQCLHRWQKVLNPELVKGPWSKEEDEKIIELVKINGAKKWSSLAQHLPGRIGKQCRESVLRLAVSVGMICMVVLVPAIPSCWWGITANTGQLGLKWVNHLDPTIKKEAWTQEEELALIHYHQIFGNKWAELSKYIPGRTDNAIKNHWNSSVKKKLDSYLASGVLNQFEPVPHVGNSNQSSRLQCSRDDNDSKGIEGEEVSDCSQGSANARFPSAMGMGSADLQTGEAYRPNEECSLGKNHSPSRASCSEPYYVSIDDVSICIPEIAHQEACTSQFIEKQSHEPENSLSGDCHFNLHSLPNISSMILGQGSLQQRDCVAPSEICEKVTVPFQTSERLGVSTSMRPASLDSYKPEHMLISDHECCTVLFSESMNDGCFPSVDYIKGEDTAEFSGFTSFLCQSCNIQMSETAGTSTPQLTCPRCSNNYEGTSSSLSVPPVLSACDDRMGPSANGNQLYGTEGHQFVSRAPAHFAYVNDMSSSPCVDGVGTAVMEEPLDILNCTSKLVPVNRDNLTEEKTDVHTEKEDSGSLCYEPPRFPSLDIPFFSCDLVQSGSDMQQEFSPLGIRQFMMSSMNCLTPFRLWDSPSRDDSPDALLKSAAKTFTGTPSILKKRHRDLLSPLSDKRIDKKLETDMTTFTKNISSLDVMFGDNETQEADMPSLQKQNSRACVDDENKENCGQAYKPNKSAILDENPQKETVDNSQPNVKQQQLKIDPSAAVIEQQPSGVLVEHDVNDLSLSSPDQVGLKSDRALDSSTKTPKNLNSSLEAIPNQNSHLKLSSKNPCSRINSNSPCVRAKEHEKLSVAVTRAQTAGDNSGEQTRKDGGFETCSIPGDRSYDAIGLLKQISEQTAATYANAQEILGNETPKALGKDASGNDKDTLASNALIERRTLDFSECGTPSKGDDNKSSAISFSSPSSYLLKEVARPNMAALSFLPQTCHSLSFPRHGPRFHRHFPTALAGSHQPGGSVDSKTQVYRVPLLTSSEANARLKSFREKIKGKQQFLAMYSSIFDGITTDPASMVIPMDDHMVHRGHGVFDTAAIMDGYLYELDQHLDRFLSSASMSKIDPPFDRGSIRRILIQTVSASKCRKGSLRYWLSAGPGDFQLSPTGCHQSSLYAIVIQDLSPSSLDIRGVKVVTSSVPIKHPKFAITKSVNYLPNVLSKVEAEEAGAFVGIWLDFEGFVAEGPNMNVAFVTKEKELIMPHFDKILSGCTARRVLTLAESLLREGKLKGIRMKNVTVKEGKKADEMMLLGSGILVCPVVQWDEQVIGNGKEGPVTQALFNLIVDDMKSGPSTVRTPVPY</sequence>
<keyword evidence="8" id="KW-0539">Nucleus</keyword>
<dbReference type="GO" id="GO:0046394">
    <property type="term" value="P:carboxylic acid biosynthetic process"/>
    <property type="evidence" value="ECO:0007669"/>
    <property type="project" value="UniProtKB-ARBA"/>
</dbReference>
<keyword evidence="7" id="KW-0238">DNA-binding</keyword>
<feature type="domain" description="Myb-like" evidence="10">
    <location>
        <begin position="183"/>
        <end position="233"/>
    </location>
</feature>
<accession>A0AA86T1B9</accession>
<evidence type="ECO:0000259" key="10">
    <source>
        <dbReference type="PROSITE" id="PS50090"/>
    </source>
</evidence>
<comment type="subcellular location">
    <subcellularLocation>
        <location evidence="2">Nucleus</location>
    </subcellularLocation>
</comment>
<dbReference type="InterPro" id="IPR043132">
    <property type="entry name" value="BCAT-like_C"/>
</dbReference>
<dbReference type="SUPFAM" id="SSF46689">
    <property type="entry name" value="Homeodomain-like"/>
    <property type="match status" value="2"/>
</dbReference>
<feature type="region of interest" description="Disordered" evidence="9">
    <location>
        <begin position="817"/>
        <end position="843"/>
    </location>
</feature>
<dbReference type="FunFam" id="1.10.10.60:FF:000010">
    <property type="entry name" value="Transcriptional activator Myb isoform A"/>
    <property type="match status" value="1"/>
</dbReference>
<dbReference type="Proteomes" id="UP001189624">
    <property type="component" value="Chromosome 8"/>
</dbReference>
<feature type="compositionally biased region" description="Polar residues" evidence="9">
    <location>
        <begin position="888"/>
        <end position="897"/>
    </location>
</feature>
<keyword evidence="6" id="KW-0805">Transcription regulation</keyword>
<dbReference type="Pfam" id="PF00249">
    <property type="entry name" value="Myb_DNA-binding"/>
    <property type="match status" value="2"/>
</dbReference>
<dbReference type="InterPro" id="IPR001005">
    <property type="entry name" value="SANT/Myb"/>
</dbReference>
<dbReference type="InterPro" id="IPR036038">
    <property type="entry name" value="Aminotransferase-like"/>
</dbReference>
<dbReference type="PANTHER" id="PTHR42743:SF22">
    <property type="entry name" value="D-AMINO-ACID TRANSAMINASE, CHLOROPLASTIC"/>
    <property type="match status" value="1"/>
</dbReference>
<reference evidence="12" key="1">
    <citation type="submission" date="2023-10" db="EMBL/GenBank/DDBJ databases">
        <authorList>
            <person name="Domelevo Entfellner J.-B."/>
        </authorList>
    </citation>
    <scope>NUCLEOTIDE SEQUENCE</scope>
</reference>
<dbReference type="Pfam" id="PF01063">
    <property type="entry name" value="Aminotran_4"/>
    <property type="match status" value="1"/>
</dbReference>
<feature type="compositionally biased region" description="Basic and acidic residues" evidence="9">
    <location>
        <begin position="266"/>
        <end position="277"/>
    </location>
</feature>
<dbReference type="PANTHER" id="PTHR42743">
    <property type="entry name" value="AMINO-ACID AMINOTRANSFERASE"/>
    <property type="match status" value="1"/>
</dbReference>
<dbReference type="InterPro" id="IPR050571">
    <property type="entry name" value="Class-IV_PLP-Dep_Aminotrnsfr"/>
</dbReference>
<evidence type="ECO:0000256" key="8">
    <source>
        <dbReference type="ARBA" id="ARBA00023242"/>
    </source>
</evidence>
<evidence type="ECO:0000256" key="1">
    <source>
        <dbReference type="ARBA" id="ARBA00001933"/>
    </source>
</evidence>
<keyword evidence="13" id="KW-1185">Reference proteome</keyword>
<evidence type="ECO:0000259" key="11">
    <source>
        <dbReference type="PROSITE" id="PS51294"/>
    </source>
</evidence>
<evidence type="ECO:0000256" key="7">
    <source>
        <dbReference type="ARBA" id="ARBA00023125"/>
    </source>
</evidence>
<feature type="domain" description="HTH myb-type" evidence="11">
    <location>
        <begin position="183"/>
        <end position="237"/>
    </location>
</feature>
<feature type="compositionally biased region" description="Polar residues" evidence="9">
    <location>
        <begin position="832"/>
        <end position="843"/>
    </location>
</feature>
<evidence type="ECO:0000256" key="3">
    <source>
        <dbReference type="ARBA" id="ARBA00009320"/>
    </source>
</evidence>
<feature type="region of interest" description="Disordered" evidence="9">
    <location>
        <begin position="888"/>
        <end position="908"/>
    </location>
</feature>
<evidence type="ECO:0000256" key="9">
    <source>
        <dbReference type="SAM" id="MobiDB-lite"/>
    </source>
</evidence>
<dbReference type="GO" id="GO:0010468">
    <property type="term" value="P:regulation of gene expression"/>
    <property type="evidence" value="ECO:0007669"/>
    <property type="project" value="UniProtKB-ARBA"/>
</dbReference>
<name>A0AA86T1B9_9FABA</name>
<dbReference type="GO" id="GO:0005634">
    <property type="term" value="C:nucleus"/>
    <property type="evidence" value="ECO:0007669"/>
    <property type="project" value="UniProtKB-SubCell"/>
</dbReference>
<dbReference type="Gene3D" id="1.10.10.60">
    <property type="entry name" value="Homeodomain-like"/>
    <property type="match status" value="2"/>
</dbReference>
<comment type="similarity">
    <text evidence="3">Belongs to the class-IV pyridoxal-phosphate-dependent aminotransferase family.</text>
</comment>
<dbReference type="Gene3D" id="3.30.470.10">
    <property type="match status" value="1"/>
</dbReference>
<dbReference type="InterPro" id="IPR017930">
    <property type="entry name" value="Myb_dom"/>
</dbReference>
<evidence type="ECO:0000313" key="12">
    <source>
        <dbReference type="EMBL" id="CAJ1972330.1"/>
    </source>
</evidence>
<evidence type="ECO:0000313" key="13">
    <source>
        <dbReference type="Proteomes" id="UP001189624"/>
    </source>
</evidence>
<gene>
    <name evidence="12" type="ORF">AYBTSS11_LOCUS24379</name>
</gene>
<dbReference type="Gene3D" id="3.20.10.10">
    <property type="entry name" value="D-amino Acid Aminotransferase, subunit A, domain 2"/>
    <property type="match status" value="1"/>
</dbReference>
<dbReference type="PROSITE" id="PS51294">
    <property type="entry name" value="HTH_MYB"/>
    <property type="match status" value="2"/>
</dbReference>
<dbReference type="SMART" id="SM00717">
    <property type="entry name" value="SANT"/>
    <property type="match status" value="2"/>
</dbReference>
<proteinExistence type="inferred from homology"/>
<evidence type="ECO:0000256" key="4">
    <source>
        <dbReference type="ARBA" id="ARBA00022737"/>
    </source>
</evidence>
<dbReference type="GO" id="GO:0003824">
    <property type="term" value="F:catalytic activity"/>
    <property type="evidence" value="ECO:0007669"/>
    <property type="project" value="InterPro"/>
</dbReference>